<reference evidence="2 3" key="1">
    <citation type="submission" date="2012-10" db="EMBL/GenBank/DDBJ databases">
        <authorList>
            <person name="Zafar N."/>
            <person name="Inman J."/>
            <person name="Hall N."/>
            <person name="Lorenzi H."/>
            <person name="Caler E."/>
        </authorList>
    </citation>
    <scope>NUCLEOTIDE SEQUENCE [LARGE SCALE GENOMIC DNA]</scope>
    <source>
        <strain evidence="2 3">IP1</strain>
    </source>
</reference>
<keyword evidence="3" id="KW-1185">Reference proteome</keyword>
<dbReference type="VEuPathDB" id="AmoebaDB:EIN_223520"/>
<feature type="compositionally biased region" description="Low complexity" evidence="1">
    <location>
        <begin position="218"/>
        <end position="234"/>
    </location>
</feature>
<proteinExistence type="predicted"/>
<gene>
    <name evidence="2" type="ORF">EIN_223520</name>
</gene>
<dbReference type="OMA" id="MIIVEEQ"/>
<dbReference type="Proteomes" id="UP000014680">
    <property type="component" value="Unassembled WGS sequence"/>
</dbReference>
<feature type="region of interest" description="Disordered" evidence="1">
    <location>
        <begin position="128"/>
        <end position="244"/>
    </location>
</feature>
<accession>A0A0A1U295</accession>
<dbReference type="KEGG" id="eiv:EIN_223520"/>
<protein>
    <recommendedName>
        <fullName evidence="4">CCHC-type domain-containing protein</fullName>
    </recommendedName>
</protein>
<feature type="compositionally biased region" description="Basic residues" evidence="1">
    <location>
        <begin position="199"/>
        <end position="217"/>
    </location>
</feature>
<dbReference type="RefSeq" id="XP_004254920.1">
    <property type="nucleotide sequence ID" value="XM_004254872.1"/>
</dbReference>
<feature type="compositionally biased region" description="Basic and acidic residues" evidence="1">
    <location>
        <begin position="146"/>
        <end position="172"/>
    </location>
</feature>
<dbReference type="OrthoDB" id="30351at2759"/>
<dbReference type="Pfam" id="PF13917">
    <property type="entry name" value="zf-CCHC_3"/>
    <property type="match status" value="1"/>
</dbReference>
<evidence type="ECO:0000313" key="2">
    <source>
        <dbReference type="EMBL" id="ELP88149.1"/>
    </source>
</evidence>
<organism evidence="2 3">
    <name type="scientific">Entamoeba invadens IP1</name>
    <dbReference type="NCBI Taxonomy" id="370355"/>
    <lineage>
        <taxon>Eukaryota</taxon>
        <taxon>Amoebozoa</taxon>
        <taxon>Evosea</taxon>
        <taxon>Archamoebae</taxon>
        <taxon>Mastigamoebida</taxon>
        <taxon>Entamoebidae</taxon>
        <taxon>Entamoeba</taxon>
    </lineage>
</organism>
<dbReference type="GeneID" id="14887448"/>
<evidence type="ECO:0008006" key="4">
    <source>
        <dbReference type="Google" id="ProtNLM"/>
    </source>
</evidence>
<feature type="compositionally biased region" description="Basic residues" evidence="1">
    <location>
        <begin position="173"/>
        <end position="182"/>
    </location>
</feature>
<evidence type="ECO:0000313" key="3">
    <source>
        <dbReference type="Proteomes" id="UP000014680"/>
    </source>
</evidence>
<feature type="compositionally biased region" description="Basic and acidic residues" evidence="1">
    <location>
        <begin position="128"/>
        <end position="139"/>
    </location>
</feature>
<sequence length="244" mass="28904">MVYKILNKLNIDNKKTNFNKIRTMERRRCKNCGSNDHWTYQCKEPVSLPSRPSAMDRLRGEVPVKYTPTVLSDKDLYPHLWEEARRQAEAEVSTIVALQKKKQEELENERQAEILKNKWLEGERKLQEEVEKEKSEQRRLSSSRKGLSEDSEHSERDDKVEKVEKCMNEKSRSRSKSRKSIRQKKEYSRSSSYSERSGHASRSRSRSQSRERRRRKYSCSSSEYSSTSPSPSRRSSQHHYHDNS</sequence>
<evidence type="ECO:0000256" key="1">
    <source>
        <dbReference type="SAM" id="MobiDB-lite"/>
    </source>
</evidence>
<name>A0A0A1U295_ENTIV</name>
<dbReference type="EMBL" id="KB206756">
    <property type="protein sequence ID" value="ELP88149.1"/>
    <property type="molecule type" value="Genomic_DNA"/>
</dbReference>
<dbReference type="AlphaFoldDB" id="A0A0A1U295"/>